<name>A0A0N7LP36_9RHOB</name>
<dbReference type="GO" id="GO:0005886">
    <property type="term" value="C:plasma membrane"/>
    <property type="evidence" value="ECO:0007669"/>
    <property type="project" value="UniProtKB-SubCell"/>
</dbReference>
<protein>
    <submittedName>
        <fullName evidence="8">Biopolymer transport protein ExbD/TolR</fullName>
    </submittedName>
</protein>
<keyword evidence="7" id="KW-0813">Transport</keyword>
<evidence type="ECO:0000256" key="3">
    <source>
        <dbReference type="ARBA" id="ARBA00022475"/>
    </source>
</evidence>
<evidence type="ECO:0000256" key="5">
    <source>
        <dbReference type="ARBA" id="ARBA00022989"/>
    </source>
</evidence>
<dbReference type="GO" id="GO:0022857">
    <property type="term" value="F:transmembrane transporter activity"/>
    <property type="evidence" value="ECO:0007669"/>
    <property type="project" value="InterPro"/>
</dbReference>
<dbReference type="Proteomes" id="UP000050786">
    <property type="component" value="Unassembled WGS sequence"/>
</dbReference>
<comment type="subcellular location">
    <subcellularLocation>
        <location evidence="1">Cell membrane</location>
        <topology evidence="1">Single-pass membrane protein</topology>
    </subcellularLocation>
    <subcellularLocation>
        <location evidence="7">Cell membrane</location>
        <topology evidence="7">Single-pass type II membrane protein</topology>
    </subcellularLocation>
</comment>
<evidence type="ECO:0000256" key="6">
    <source>
        <dbReference type="ARBA" id="ARBA00023136"/>
    </source>
</evidence>
<evidence type="ECO:0000256" key="4">
    <source>
        <dbReference type="ARBA" id="ARBA00022692"/>
    </source>
</evidence>
<dbReference type="Pfam" id="PF02472">
    <property type="entry name" value="ExbD"/>
    <property type="match status" value="1"/>
</dbReference>
<keyword evidence="7" id="KW-0653">Protein transport</keyword>
<comment type="similarity">
    <text evidence="2 7">Belongs to the ExbD/TolR family.</text>
</comment>
<gene>
    <name evidence="8" type="ORF">RUM4293_03021</name>
</gene>
<accession>A0A0N7LP36</accession>
<keyword evidence="5" id="KW-1133">Transmembrane helix</keyword>
<dbReference type="EMBL" id="CYPS01000043">
    <property type="protein sequence ID" value="CUH44124.1"/>
    <property type="molecule type" value="Genomic_DNA"/>
</dbReference>
<dbReference type="InterPro" id="IPR003400">
    <property type="entry name" value="ExbD"/>
</dbReference>
<evidence type="ECO:0000313" key="9">
    <source>
        <dbReference type="Proteomes" id="UP000050786"/>
    </source>
</evidence>
<evidence type="ECO:0000256" key="2">
    <source>
        <dbReference type="ARBA" id="ARBA00005811"/>
    </source>
</evidence>
<reference evidence="9" key="1">
    <citation type="submission" date="2015-09" db="EMBL/GenBank/DDBJ databases">
        <authorList>
            <person name="Rodrigo-Torres L."/>
            <person name="Arahal D.R."/>
        </authorList>
    </citation>
    <scope>NUCLEOTIDE SEQUENCE [LARGE SCALE GENOMIC DNA]</scope>
    <source>
        <strain evidence="9">CECT 4293</strain>
    </source>
</reference>
<evidence type="ECO:0000256" key="1">
    <source>
        <dbReference type="ARBA" id="ARBA00004162"/>
    </source>
</evidence>
<dbReference type="AlphaFoldDB" id="A0A0N7LP36"/>
<evidence type="ECO:0000313" key="8">
    <source>
        <dbReference type="EMBL" id="CUH44124.1"/>
    </source>
</evidence>
<proteinExistence type="inferred from homology"/>
<sequence>MTSLIDVIFLLLLFFMLTSTFSKYGEIEFATAAAGGAETDQVIRFVKLEADRILVDGTLTAFEDMAMVMATDKPQTALISLGGNVTSQQLIDLLSVLSDVEQLRAQVIG</sequence>
<keyword evidence="9" id="KW-1185">Reference proteome</keyword>
<keyword evidence="3" id="KW-1003">Cell membrane</keyword>
<dbReference type="GO" id="GO:0015031">
    <property type="term" value="P:protein transport"/>
    <property type="evidence" value="ECO:0007669"/>
    <property type="project" value="UniProtKB-KW"/>
</dbReference>
<keyword evidence="6" id="KW-0472">Membrane</keyword>
<evidence type="ECO:0000256" key="7">
    <source>
        <dbReference type="RuleBase" id="RU003879"/>
    </source>
</evidence>
<organism evidence="8 9">
    <name type="scientific">Ruegeria atlantica</name>
    <dbReference type="NCBI Taxonomy" id="81569"/>
    <lineage>
        <taxon>Bacteria</taxon>
        <taxon>Pseudomonadati</taxon>
        <taxon>Pseudomonadota</taxon>
        <taxon>Alphaproteobacteria</taxon>
        <taxon>Rhodobacterales</taxon>
        <taxon>Roseobacteraceae</taxon>
        <taxon>Ruegeria</taxon>
    </lineage>
</organism>
<keyword evidence="4 7" id="KW-0812">Transmembrane</keyword>